<protein>
    <submittedName>
        <fullName evidence="3">Pathogenesis-related thaumatin superfamily protein</fullName>
    </submittedName>
</protein>
<dbReference type="InterPro" id="IPR037176">
    <property type="entry name" value="Osmotin/thaumatin-like_sf"/>
</dbReference>
<dbReference type="Proteomes" id="UP000585474">
    <property type="component" value="Unassembled WGS sequence"/>
</dbReference>
<evidence type="ECO:0000313" key="3">
    <source>
        <dbReference type="EMBL" id="GFZ00534.1"/>
    </source>
</evidence>
<dbReference type="AlphaFoldDB" id="A0A7J0FPP9"/>
<feature type="compositionally biased region" description="Low complexity" evidence="1">
    <location>
        <begin position="22"/>
        <end position="43"/>
    </location>
</feature>
<dbReference type="EMBL" id="BJWL01000014">
    <property type="protein sequence ID" value="GFZ00534.1"/>
    <property type="molecule type" value="Genomic_DNA"/>
</dbReference>
<organism evidence="3 4">
    <name type="scientific">Actinidia rufa</name>
    <dbReference type="NCBI Taxonomy" id="165716"/>
    <lineage>
        <taxon>Eukaryota</taxon>
        <taxon>Viridiplantae</taxon>
        <taxon>Streptophyta</taxon>
        <taxon>Embryophyta</taxon>
        <taxon>Tracheophyta</taxon>
        <taxon>Spermatophyta</taxon>
        <taxon>Magnoliopsida</taxon>
        <taxon>eudicotyledons</taxon>
        <taxon>Gunneridae</taxon>
        <taxon>Pentapetalae</taxon>
        <taxon>asterids</taxon>
        <taxon>Ericales</taxon>
        <taxon>Actinidiaceae</taxon>
        <taxon>Actinidia</taxon>
    </lineage>
</organism>
<dbReference type="OrthoDB" id="430315at2759"/>
<dbReference type="SMART" id="SM00205">
    <property type="entry name" value="THN"/>
    <property type="match status" value="1"/>
</dbReference>
<evidence type="ECO:0000256" key="1">
    <source>
        <dbReference type="SAM" id="MobiDB-lite"/>
    </source>
</evidence>
<gene>
    <name evidence="3" type="ORF">Acr_14g0001690</name>
</gene>
<evidence type="ECO:0000313" key="4">
    <source>
        <dbReference type="Proteomes" id="UP000585474"/>
    </source>
</evidence>
<sequence length="190" mass="20446">MDRFPFFASSILTLLLSLSSLSGQCSPPASRAASPVPSRRPIPGRVGSGPGPSDPKTQPGNSPAPPPTAAPARSSAPAPLDEFTLNGDQGLEFYDELGRRVQPPDDGGGEGVPGMSRVKERAKRLGTRSIGVAKSIGRRRPEYSQFFKHVCPRSYSYAYDDQTSPFTCASTDYTMIFCPQALHQVKRFSL</sequence>
<feature type="chain" id="PRO_5029642883" evidence="2">
    <location>
        <begin position="24"/>
        <end position="190"/>
    </location>
</feature>
<keyword evidence="4" id="KW-1185">Reference proteome</keyword>
<dbReference type="PROSITE" id="PS51367">
    <property type="entry name" value="THAUMATIN_2"/>
    <property type="match status" value="1"/>
</dbReference>
<accession>A0A7J0FPP9</accession>
<evidence type="ECO:0000256" key="2">
    <source>
        <dbReference type="SAM" id="SignalP"/>
    </source>
</evidence>
<feature type="compositionally biased region" description="Low complexity" evidence="1">
    <location>
        <begin position="70"/>
        <end position="79"/>
    </location>
</feature>
<comment type="caution">
    <text evidence="3">The sequence shown here is derived from an EMBL/GenBank/DDBJ whole genome shotgun (WGS) entry which is preliminary data.</text>
</comment>
<name>A0A7J0FPP9_9ERIC</name>
<proteinExistence type="predicted"/>
<dbReference type="SUPFAM" id="SSF49870">
    <property type="entry name" value="Osmotin, thaumatin-like protein"/>
    <property type="match status" value="1"/>
</dbReference>
<reference evidence="3 4" key="1">
    <citation type="submission" date="2019-07" db="EMBL/GenBank/DDBJ databases">
        <title>De Novo Assembly of kiwifruit Actinidia rufa.</title>
        <authorList>
            <person name="Sugita-Konishi S."/>
            <person name="Sato K."/>
            <person name="Mori E."/>
            <person name="Abe Y."/>
            <person name="Kisaki G."/>
            <person name="Hamano K."/>
            <person name="Suezawa K."/>
            <person name="Otani M."/>
            <person name="Fukuda T."/>
            <person name="Manabe T."/>
            <person name="Gomi K."/>
            <person name="Tabuchi M."/>
            <person name="Akimitsu K."/>
            <person name="Kataoka I."/>
        </authorList>
    </citation>
    <scope>NUCLEOTIDE SEQUENCE [LARGE SCALE GENOMIC DNA]</scope>
    <source>
        <strain evidence="4">cv. Fuchu</strain>
    </source>
</reference>
<dbReference type="Gene3D" id="2.60.110.10">
    <property type="entry name" value="Thaumatin"/>
    <property type="match status" value="1"/>
</dbReference>
<feature type="region of interest" description="Disordered" evidence="1">
    <location>
        <begin position="22"/>
        <end position="86"/>
    </location>
</feature>
<dbReference type="InterPro" id="IPR001938">
    <property type="entry name" value="Thaumatin"/>
</dbReference>
<dbReference type="Pfam" id="PF00314">
    <property type="entry name" value="Thaumatin"/>
    <property type="match status" value="1"/>
</dbReference>
<keyword evidence="2" id="KW-0732">Signal</keyword>
<dbReference type="PANTHER" id="PTHR31013:SF2">
    <property type="entry name" value="THAUMATIN-LIKE PROTEIN"/>
    <property type="match status" value="1"/>
</dbReference>
<feature type="signal peptide" evidence="2">
    <location>
        <begin position="1"/>
        <end position="23"/>
    </location>
</feature>
<dbReference type="PANTHER" id="PTHR31013">
    <property type="entry name" value="THAUMATIN FAMILY PROTEIN-RELATED"/>
    <property type="match status" value="1"/>
</dbReference>